<evidence type="ECO:0000313" key="11">
    <source>
        <dbReference type="Proteomes" id="UP000054324"/>
    </source>
</evidence>
<dbReference type="InterPro" id="IPR002307">
    <property type="entry name" value="Tyr-tRNA-ligase"/>
</dbReference>
<keyword evidence="4 9" id="KW-0067">ATP-binding</keyword>
<evidence type="ECO:0000256" key="4">
    <source>
        <dbReference type="ARBA" id="ARBA00022840"/>
    </source>
</evidence>
<proteinExistence type="inferred from homology"/>
<dbReference type="InterPro" id="IPR002305">
    <property type="entry name" value="aa-tRNA-synth_Ic"/>
</dbReference>
<reference evidence="10 11" key="1">
    <citation type="submission" date="2013-11" db="EMBL/GenBank/DDBJ databases">
        <title>Opisthorchis viverrini - life in the bile duct.</title>
        <authorList>
            <person name="Young N.D."/>
            <person name="Nagarajan N."/>
            <person name="Lin S.J."/>
            <person name="Korhonen P.K."/>
            <person name="Jex A.R."/>
            <person name="Hall R.S."/>
            <person name="Safavi-Hemami H."/>
            <person name="Kaewkong W."/>
            <person name="Bertrand D."/>
            <person name="Gao S."/>
            <person name="Seet Q."/>
            <person name="Wongkham S."/>
            <person name="Teh B.T."/>
            <person name="Wongkham C."/>
            <person name="Intapan P.M."/>
            <person name="Maleewong W."/>
            <person name="Yang X."/>
            <person name="Hu M."/>
            <person name="Wang Z."/>
            <person name="Hofmann A."/>
            <person name="Sternberg P.W."/>
            <person name="Tan P."/>
            <person name="Wang J."/>
            <person name="Gasser R.B."/>
        </authorList>
    </citation>
    <scope>NUCLEOTIDE SEQUENCE [LARGE SCALE GENOMIC DNA]</scope>
</reference>
<dbReference type="NCBIfam" id="TIGR00234">
    <property type="entry name" value="tyrS"/>
    <property type="match status" value="1"/>
</dbReference>
<dbReference type="KEGG" id="ovi:T265_05270"/>
<dbReference type="GO" id="GO:0005829">
    <property type="term" value="C:cytosol"/>
    <property type="evidence" value="ECO:0007669"/>
    <property type="project" value="TreeGrafter"/>
</dbReference>
<dbReference type="PANTHER" id="PTHR11766">
    <property type="entry name" value="TYROSYL-TRNA SYNTHETASE"/>
    <property type="match status" value="1"/>
</dbReference>
<evidence type="ECO:0000256" key="9">
    <source>
        <dbReference type="RuleBase" id="RU361234"/>
    </source>
</evidence>
<dbReference type="STRING" id="6198.A0A074ZKZ8"/>
<evidence type="ECO:0000256" key="6">
    <source>
        <dbReference type="ARBA" id="ARBA00023146"/>
    </source>
</evidence>
<keyword evidence="6 9" id="KW-0030">Aminoacyl-tRNA synthetase</keyword>
<comment type="similarity">
    <text evidence="9">Belongs to the class-I aminoacyl-tRNA synthetase family.</text>
</comment>
<dbReference type="GO" id="GO:0004831">
    <property type="term" value="F:tyrosine-tRNA ligase activity"/>
    <property type="evidence" value="ECO:0007669"/>
    <property type="project" value="UniProtKB-EC"/>
</dbReference>
<keyword evidence="5 9" id="KW-0648">Protein biosynthesis</keyword>
<dbReference type="OrthoDB" id="337870at2759"/>
<evidence type="ECO:0000313" key="10">
    <source>
        <dbReference type="EMBL" id="KER27711.1"/>
    </source>
</evidence>
<dbReference type="GO" id="GO:0006437">
    <property type="term" value="P:tyrosyl-tRNA aminoacylation"/>
    <property type="evidence" value="ECO:0007669"/>
    <property type="project" value="InterPro"/>
</dbReference>
<name>A0A074ZKZ8_OPIVI</name>
<evidence type="ECO:0000256" key="7">
    <source>
        <dbReference type="ARBA" id="ARBA00033323"/>
    </source>
</evidence>
<dbReference type="PANTHER" id="PTHR11766:SF0">
    <property type="entry name" value="TYROSINE--TRNA LIGASE, MITOCHONDRIAL"/>
    <property type="match status" value="1"/>
</dbReference>
<dbReference type="GO" id="GO:0005524">
    <property type="term" value="F:ATP binding"/>
    <property type="evidence" value="ECO:0007669"/>
    <property type="project" value="UniProtKB-KW"/>
</dbReference>
<evidence type="ECO:0000256" key="2">
    <source>
        <dbReference type="ARBA" id="ARBA00022598"/>
    </source>
</evidence>
<dbReference type="Gene3D" id="1.10.240.10">
    <property type="entry name" value="Tyrosyl-Transfer RNA Synthetase"/>
    <property type="match status" value="1"/>
</dbReference>
<sequence length="616" mass="68508">MLGGVSKFLSTDASEALLVLDGVSDFAATGSIARNDPRSMSLAFMLVVEQVLGRWGNLHVLGSCLGSNSSGSVHLMVPLELRLNNNNNNNDSMTSVFNTDASLPYSHDLFESLIVKKRIKVRIQTFETNVSEKYLPDLPPNYSVYLGIDPSADSLQLGNLVALMGLLRCHMVGASVLTVVCILFLVIFNLEVGTGTVAVGDPSGRLTKRDSNPNLNYGTNADEIEHELANIRRNYLENFFPRKTETGAPHPIVILRNGDWLSDMHCLEFLRDITSHFRIPELLEKESVQLRLNSGNGMDLNEFLYPTLQAVDFLHLYQKYNCRIQVGGQDQLGNIQCGLDLIHRMLGSYAFGLTVPLLTTPEGKKFGKSETGAGTRSAPIWLSKDKLTPYGFYQRILNLPDQLIASRLLRQLTFFSSDEIQSLMKAHEDTPDTRPVQRALARELTLLVHGASALHASELATRIFFPRRKSTEQTSLGVISEELTQQECDCLRTYLAPTVKLVPVIHSQLPVDWSIESVSRWLGCLLRTATSADSESSYVTNCLRKGVTMNDVVLFKPNNALKSVQHPSDDHLTVDLTVCQLLQEAVGRCEARLGLSILKLGKHEHWFVATKRLWDT</sequence>
<dbReference type="InterPro" id="IPR024088">
    <property type="entry name" value="Tyr-tRNA-ligase_bac-type"/>
</dbReference>
<dbReference type="RefSeq" id="XP_009168509.1">
    <property type="nucleotide sequence ID" value="XM_009170245.1"/>
</dbReference>
<gene>
    <name evidence="10" type="ORF">T265_05270</name>
</gene>
<evidence type="ECO:0000256" key="8">
    <source>
        <dbReference type="ARBA" id="ARBA00048248"/>
    </source>
</evidence>
<accession>A0A074ZKZ8</accession>
<dbReference type="CTD" id="20319452"/>
<dbReference type="AlphaFoldDB" id="A0A074ZKZ8"/>
<dbReference type="EC" id="6.1.1.1" evidence="1 9"/>
<keyword evidence="2 9" id="KW-0436">Ligase</keyword>
<evidence type="ECO:0000256" key="1">
    <source>
        <dbReference type="ARBA" id="ARBA00013160"/>
    </source>
</evidence>
<dbReference type="EMBL" id="KL596716">
    <property type="protein sequence ID" value="KER27711.1"/>
    <property type="molecule type" value="Genomic_DNA"/>
</dbReference>
<organism evidence="10 11">
    <name type="scientific">Opisthorchis viverrini</name>
    <name type="common">Southeast Asian liver fluke</name>
    <dbReference type="NCBI Taxonomy" id="6198"/>
    <lineage>
        <taxon>Eukaryota</taxon>
        <taxon>Metazoa</taxon>
        <taxon>Spiralia</taxon>
        <taxon>Lophotrochozoa</taxon>
        <taxon>Platyhelminthes</taxon>
        <taxon>Trematoda</taxon>
        <taxon>Digenea</taxon>
        <taxon>Opisthorchiida</taxon>
        <taxon>Opisthorchiata</taxon>
        <taxon>Opisthorchiidae</taxon>
        <taxon>Opisthorchis</taxon>
    </lineage>
</organism>
<evidence type="ECO:0000256" key="5">
    <source>
        <dbReference type="ARBA" id="ARBA00022917"/>
    </source>
</evidence>
<keyword evidence="11" id="KW-1185">Reference proteome</keyword>
<dbReference type="SUPFAM" id="SSF52374">
    <property type="entry name" value="Nucleotidylyl transferase"/>
    <property type="match status" value="1"/>
</dbReference>
<dbReference type="Gene3D" id="3.40.50.620">
    <property type="entry name" value="HUPs"/>
    <property type="match status" value="1"/>
</dbReference>
<dbReference type="GeneID" id="20319452"/>
<dbReference type="InterPro" id="IPR014729">
    <property type="entry name" value="Rossmann-like_a/b/a_fold"/>
</dbReference>
<protein>
    <recommendedName>
        <fullName evidence="1 9">Tyrosine--tRNA ligase</fullName>
        <ecNumber evidence="1 9">6.1.1.1</ecNumber>
    </recommendedName>
    <alternativeName>
        <fullName evidence="7 9">Tyrosyl-tRNA synthetase</fullName>
    </alternativeName>
</protein>
<evidence type="ECO:0000256" key="3">
    <source>
        <dbReference type="ARBA" id="ARBA00022741"/>
    </source>
</evidence>
<dbReference type="GO" id="GO:0005739">
    <property type="term" value="C:mitochondrion"/>
    <property type="evidence" value="ECO:0007669"/>
    <property type="project" value="TreeGrafter"/>
</dbReference>
<dbReference type="Pfam" id="PF00579">
    <property type="entry name" value="tRNA-synt_1b"/>
    <property type="match status" value="1"/>
</dbReference>
<dbReference type="PRINTS" id="PR01040">
    <property type="entry name" value="TRNASYNTHTYR"/>
</dbReference>
<keyword evidence="3 9" id="KW-0547">Nucleotide-binding</keyword>
<dbReference type="Proteomes" id="UP000054324">
    <property type="component" value="Unassembled WGS sequence"/>
</dbReference>
<comment type="catalytic activity">
    <reaction evidence="8 9">
        <text>tRNA(Tyr) + L-tyrosine + ATP = L-tyrosyl-tRNA(Tyr) + AMP + diphosphate + H(+)</text>
        <dbReference type="Rhea" id="RHEA:10220"/>
        <dbReference type="Rhea" id="RHEA-COMP:9706"/>
        <dbReference type="Rhea" id="RHEA-COMP:9707"/>
        <dbReference type="ChEBI" id="CHEBI:15378"/>
        <dbReference type="ChEBI" id="CHEBI:30616"/>
        <dbReference type="ChEBI" id="CHEBI:33019"/>
        <dbReference type="ChEBI" id="CHEBI:58315"/>
        <dbReference type="ChEBI" id="CHEBI:78442"/>
        <dbReference type="ChEBI" id="CHEBI:78536"/>
        <dbReference type="ChEBI" id="CHEBI:456215"/>
        <dbReference type="EC" id="6.1.1.1"/>
    </reaction>
</comment>